<accession>A0A5C6TY39</accession>
<gene>
    <name evidence="2" type="ORF">FSC37_02750</name>
</gene>
<feature type="transmembrane region" description="Helical" evidence="1">
    <location>
        <begin position="122"/>
        <end position="145"/>
    </location>
</feature>
<organism evidence="2 3">
    <name type="scientific">Piscinibacter aquaticus</name>
    <dbReference type="NCBI Taxonomy" id="392597"/>
    <lineage>
        <taxon>Bacteria</taxon>
        <taxon>Pseudomonadati</taxon>
        <taxon>Pseudomonadota</taxon>
        <taxon>Betaproteobacteria</taxon>
        <taxon>Burkholderiales</taxon>
        <taxon>Sphaerotilaceae</taxon>
        <taxon>Piscinibacter</taxon>
    </lineage>
</organism>
<name>A0A5C6TY39_9BURK</name>
<comment type="caution">
    <text evidence="2">The sequence shown here is derived from an EMBL/GenBank/DDBJ whole genome shotgun (WGS) entry which is preliminary data.</text>
</comment>
<sequence length="147" mass="15632">MPEARPVIAFAWIASHPWLYPLLESLHVIGIAMLFGGLVVFELRVWGLGAAIAPQALARLALPVSLAGFGVAAATGLTMFISQPAELLANRMFVIKMALLMLAGLNAASFHARGGVTALDGFARAQTLVSLGLWVAVIICGRWIAYY</sequence>
<feature type="transmembrane region" description="Helical" evidence="1">
    <location>
        <begin position="93"/>
        <end position="110"/>
    </location>
</feature>
<evidence type="ECO:0008006" key="4">
    <source>
        <dbReference type="Google" id="ProtNLM"/>
    </source>
</evidence>
<protein>
    <recommendedName>
        <fullName evidence="4">Copper resistance protein D domain-containing protein</fullName>
    </recommendedName>
</protein>
<dbReference type="AlphaFoldDB" id="A0A5C6TY39"/>
<proteinExistence type="predicted"/>
<keyword evidence="3" id="KW-1185">Reference proteome</keyword>
<reference evidence="2 3" key="1">
    <citation type="submission" date="2019-08" db="EMBL/GenBank/DDBJ databases">
        <authorList>
            <person name="Khan S.A."/>
            <person name="Jeon C.O."/>
            <person name="Jeong S.E."/>
        </authorList>
    </citation>
    <scope>NUCLEOTIDE SEQUENCE [LARGE SCALE GENOMIC DNA]</scope>
    <source>
        <strain evidence="3">IMCC1728</strain>
    </source>
</reference>
<keyword evidence="1" id="KW-0472">Membrane</keyword>
<feature type="transmembrane region" description="Helical" evidence="1">
    <location>
        <begin position="26"/>
        <end position="48"/>
    </location>
</feature>
<feature type="transmembrane region" description="Helical" evidence="1">
    <location>
        <begin position="60"/>
        <end position="81"/>
    </location>
</feature>
<dbReference type="Proteomes" id="UP000321832">
    <property type="component" value="Unassembled WGS sequence"/>
</dbReference>
<evidence type="ECO:0000313" key="3">
    <source>
        <dbReference type="Proteomes" id="UP000321832"/>
    </source>
</evidence>
<dbReference type="EMBL" id="VOPW01000001">
    <property type="protein sequence ID" value="TXC65407.1"/>
    <property type="molecule type" value="Genomic_DNA"/>
</dbReference>
<keyword evidence="1" id="KW-0812">Transmembrane</keyword>
<evidence type="ECO:0000256" key="1">
    <source>
        <dbReference type="SAM" id="Phobius"/>
    </source>
</evidence>
<keyword evidence="1" id="KW-1133">Transmembrane helix</keyword>
<evidence type="ECO:0000313" key="2">
    <source>
        <dbReference type="EMBL" id="TXC65407.1"/>
    </source>
</evidence>